<evidence type="ECO:0000256" key="7">
    <source>
        <dbReference type="SAM" id="Phobius"/>
    </source>
</evidence>
<evidence type="ECO:0000256" key="4">
    <source>
        <dbReference type="ARBA" id="ARBA00022475"/>
    </source>
</evidence>
<keyword evidence="5" id="KW-0430">Lectin</keyword>
<proteinExistence type="inferred from homology"/>
<name>A0AAE2ZQ95_9HYPH</name>
<comment type="caution">
    <text evidence="9">The sequence shown here is derived from an EMBL/GenBank/DDBJ whole genome shotgun (WGS) entry which is preliminary data.</text>
</comment>
<dbReference type="RefSeq" id="WP_220229503.1">
    <property type="nucleotide sequence ID" value="NZ_JAICBX010000003.1"/>
</dbReference>
<keyword evidence="10" id="KW-1185">Reference proteome</keyword>
<evidence type="ECO:0000256" key="2">
    <source>
        <dbReference type="ARBA" id="ARBA00010270"/>
    </source>
</evidence>
<dbReference type="GO" id="GO:0030246">
    <property type="term" value="F:carbohydrate binding"/>
    <property type="evidence" value="ECO:0007669"/>
    <property type="project" value="UniProtKB-KW"/>
</dbReference>
<keyword evidence="7" id="KW-0812">Transmembrane</keyword>
<dbReference type="InterPro" id="IPR012413">
    <property type="entry name" value="BA14K"/>
</dbReference>
<evidence type="ECO:0000313" key="10">
    <source>
        <dbReference type="Proteomes" id="UP001196509"/>
    </source>
</evidence>
<dbReference type="GO" id="GO:0016020">
    <property type="term" value="C:membrane"/>
    <property type="evidence" value="ECO:0007669"/>
    <property type="project" value="UniProtKB-SubCell"/>
</dbReference>
<comment type="subcellular location">
    <subcellularLocation>
        <location evidence="1">Membrane</location>
        <topology evidence="1">Single-pass membrane protein</topology>
    </subcellularLocation>
</comment>
<dbReference type="EMBL" id="JAICBX010000003">
    <property type="protein sequence ID" value="MBW8638772.1"/>
    <property type="molecule type" value="Genomic_DNA"/>
</dbReference>
<evidence type="ECO:0000256" key="6">
    <source>
        <dbReference type="ARBA" id="ARBA00025321"/>
    </source>
</evidence>
<keyword evidence="7" id="KW-0472">Membrane</keyword>
<reference evidence="9" key="1">
    <citation type="submission" date="2021-08" db="EMBL/GenBank/DDBJ databases">
        <title>Hoeflea bacterium WL0058 sp. nov., isolated from the sediment.</title>
        <authorList>
            <person name="Wang L."/>
            <person name="Zhang D."/>
        </authorList>
    </citation>
    <scope>NUCLEOTIDE SEQUENCE</scope>
    <source>
        <strain evidence="9">WL0058</strain>
    </source>
</reference>
<comment type="similarity">
    <text evidence="2">Belongs to the BA14k family.</text>
</comment>
<evidence type="ECO:0000256" key="3">
    <source>
        <dbReference type="ARBA" id="ARBA00020552"/>
    </source>
</evidence>
<sequence length="166" mass="18097">MNLLSKSLLAVMAMSVSVMLPLSGANAGGPPPPPHKYYGKWHKAPYPRWGPRYGPRPYWYGPRAYYGPRGYYYGDDAVALGVLGLATGAIIGGAIAESNRPGSYNNPLPAPSAPPPAGYRTSGPVAGAEPWSDEWYRYCANKYRSFDATKGTYRGYDGRDHFCVVR</sequence>
<comment type="function">
    <text evidence="6">Has immunoglobulin-binding and hemagglutination properties, and can bind to mannose. Essential for virulence. May be involved in LPS biosynthesis or polysaccharide transport.</text>
</comment>
<feature type="transmembrane region" description="Helical" evidence="7">
    <location>
        <begin position="77"/>
        <end position="96"/>
    </location>
</feature>
<accession>A0AAE2ZQ95</accession>
<protein>
    <recommendedName>
        <fullName evidence="3">Lectin-like protein BA14k</fullName>
    </recommendedName>
</protein>
<keyword evidence="7" id="KW-1133">Transmembrane helix</keyword>
<dbReference type="Pfam" id="PF07886">
    <property type="entry name" value="BA14K"/>
    <property type="match status" value="1"/>
</dbReference>
<feature type="chain" id="PRO_5042055683" description="Lectin-like protein BA14k" evidence="8">
    <location>
        <begin position="28"/>
        <end position="166"/>
    </location>
</feature>
<keyword evidence="8" id="KW-0732">Signal</keyword>
<dbReference type="AlphaFoldDB" id="A0AAE2ZQ95"/>
<feature type="signal peptide" evidence="8">
    <location>
        <begin position="1"/>
        <end position="27"/>
    </location>
</feature>
<evidence type="ECO:0000256" key="5">
    <source>
        <dbReference type="ARBA" id="ARBA00022734"/>
    </source>
</evidence>
<gene>
    <name evidence="9" type="ORF">K1W69_16370</name>
</gene>
<keyword evidence="4" id="KW-1003">Cell membrane</keyword>
<dbReference type="Proteomes" id="UP001196509">
    <property type="component" value="Unassembled WGS sequence"/>
</dbReference>
<evidence type="ECO:0000256" key="8">
    <source>
        <dbReference type="SAM" id="SignalP"/>
    </source>
</evidence>
<organism evidence="9 10">
    <name type="scientific">Flavimaribacter sediminis</name>
    <dbReference type="NCBI Taxonomy" id="2865987"/>
    <lineage>
        <taxon>Bacteria</taxon>
        <taxon>Pseudomonadati</taxon>
        <taxon>Pseudomonadota</taxon>
        <taxon>Alphaproteobacteria</taxon>
        <taxon>Hyphomicrobiales</taxon>
        <taxon>Rhizobiaceae</taxon>
        <taxon>Flavimaribacter</taxon>
    </lineage>
</organism>
<evidence type="ECO:0000313" key="9">
    <source>
        <dbReference type="EMBL" id="MBW8638772.1"/>
    </source>
</evidence>
<evidence type="ECO:0000256" key="1">
    <source>
        <dbReference type="ARBA" id="ARBA00004167"/>
    </source>
</evidence>